<proteinExistence type="predicted"/>
<evidence type="ECO:0000313" key="1">
    <source>
        <dbReference type="EMBL" id="NHN33484.1"/>
    </source>
</evidence>
<accession>A0ABX0JDZ8</accession>
<sequence>MALSGFDNIAVTDIPWQRLTTPYGRGSDLPQLMADKQYDQIAGLVEHQSTLWQVTPWVLAFMLRELKVKQSEEVTLAELSIYHAVADSFIGNEMSSLPHVQRPALLLDESYLWPDNEDDDELLWEEEPPSYAELPFSSYYFFSGMLLKEAIPDFERLREGHVKRSAEISELLAKLGHNSSE</sequence>
<protein>
    <submittedName>
        <fullName evidence="1">Uncharacterized protein</fullName>
    </submittedName>
</protein>
<comment type="caution">
    <text evidence="1">The sequence shown here is derived from an EMBL/GenBank/DDBJ whole genome shotgun (WGS) entry which is preliminary data.</text>
</comment>
<gene>
    <name evidence="1" type="ORF">G9U52_27085</name>
</gene>
<name>A0ABX0JDZ8_9BACL</name>
<evidence type="ECO:0000313" key="2">
    <source>
        <dbReference type="Proteomes" id="UP001165962"/>
    </source>
</evidence>
<keyword evidence="2" id="KW-1185">Reference proteome</keyword>
<dbReference type="RefSeq" id="WP_166153792.1">
    <property type="nucleotide sequence ID" value="NZ_JAAOIW010000012.1"/>
</dbReference>
<reference evidence="1" key="1">
    <citation type="submission" date="2020-03" db="EMBL/GenBank/DDBJ databases">
        <title>Draft sequencing of Paenibacilllus sp. S3N08.</title>
        <authorList>
            <person name="Kim D.-U."/>
        </authorList>
    </citation>
    <scope>NUCLEOTIDE SEQUENCE</scope>
    <source>
        <strain evidence="1">S3N08</strain>
    </source>
</reference>
<dbReference type="Proteomes" id="UP001165962">
    <property type="component" value="Unassembled WGS sequence"/>
</dbReference>
<dbReference type="EMBL" id="JAAOIW010000012">
    <property type="protein sequence ID" value="NHN33484.1"/>
    <property type="molecule type" value="Genomic_DNA"/>
</dbReference>
<organism evidence="1 2">
    <name type="scientific">Paenibacillus agricola</name>
    <dbReference type="NCBI Taxonomy" id="2716264"/>
    <lineage>
        <taxon>Bacteria</taxon>
        <taxon>Bacillati</taxon>
        <taxon>Bacillota</taxon>
        <taxon>Bacilli</taxon>
        <taxon>Bacillales</taxon>
        <taxon>Paenibacillaceae</taxon>
        <taxon>Paenibacillus</taxon>
    </lineage>
</organism>